<protein>
    <submittedName>
        <fullName evidence="6">TetR/AcrR family transcriptional regulator</fullName>
    </submittedName>
</protein>
<sequence length="212" mass="23545">MTDRKNRPYASRMAPEERREQILDAVLDVIVEQGVHKVSIDTVAKRADVSRPVIYSQFSDSDQLLSASLEREEAAVAAQMSAVVPRAQPTERADRAIVQSLDIFLSAVLAAPQRWRAVFQLADSSTPAFRRRVERGRNALIAAFTTFVQTATPSPQQGSVDAELTGRLMSAVFWEAGRIVLAEPEAFPPQRIHDYAQTFIPALPGFHDQTRT</sequence>
<accession>A0ABZ1N2U3</accession>
<keyword evidence="1" id="KW-0805">Transcription regulation</keyword>
<dbReference type="InterPro" id="IPR001647">
    <property type="entry name" value="HTH_TetR"/>
</dbReference>
<evidence type="ECO:0000256" key="4">
    <source>
        <dbReference type="PROSITE-ProRule" id="PRU00335"/>
    </source>
</evidence>
<evidence type="ECO:0000259" key="5">
    <source>
        <dbReference type="PROSITE" id="PS50977"/>
    </source>
</evidence>
<evidence type="ECO:0000313" key="7">
    <source>
        <dbReference type="Proteomes" id="UP001621418"/>
    </source>
</evidence>
<keyword evidence="3" id="KW-0804">Transcription</keyword>
<keyword evidence="2 4" id="KW-0238">DNA-binding</keyword>
<feature type="domain" description="HTH tetR-type" evidence="5">
    <location>
        <begin position="16"/>
        <end position="76"/>
    </location>
</feature>
<dbReference type="PROSITE" id="PS50977">
    <property type="entry name" value="HTH_TETR_2"/>
    <property type="match status" value="1"/>
</dbReference>
<dbReference type="Gene3D" id="1.10.357.10">
    <property type="entry name" value="Tetracycline Repressor, domain 2"/>
    <property type="match status" value="1"/>
</dbReference>
<evidence type="ECO:0000256" key="3">
    <source>
        <dbReference type="ARBA" id="ARBA00023163"/>
    </source>
</evidence>
<keyword evidence="7" id="KW-1185">Reference proteome</keyword>
<dbReference type="PRINTS" id="PR00455">
    <property type="entry name" value="HTHTETR"/>
</dbReference>
<evidence type="ECO:0000313" key="6">
    <source>
        <dbReference type="EMBL" id="WTY34287.1"/>
    </source>
</evidence>
<dbReference type="InterPro" id="IPR050109">
    <property type="entry name" value="HTH-type_TetR-like_transc_reg"/>
</dbReference>
<dbReference type="PANTHER" id="PTHR30055">
    <property type="entry name" value="HTH-TYPE TRANSCRIPTIONAL REGULATOR RUTR"/>
    <property type="match status" value="1"/>
</dbReference>
<evidence type="ECO:0000256" key="2">
    <source>
        <dbReference type="ARBA" id="ARBA00023125"/>
    </source>
</evidence>
<dbReference type="RefSeq" id="WP_405146563.1">
    <property type="nucleotide sequence ID" value="NZ_CP109527.1"/>
</dbReference>
<gene>
    <name evidence="6" type="ORF">OG308_23580</name>
</gene>
<reference evidence="6 7" key="1">
    <citation type="submission" date="2022-10" db="EMBL/GenBank/DDBJ databases">
        <title>The complete genomes of actinobacterial strains from the NBC collection.</title>
        <authorList>
            <person name="Joergensen T.S."/>
            <person name="Alvarez Arevalo M."/>
            <person name="Sterndorff E.B."/>
            <person name="Faurdal D."/>
            <person name="Vuksanovic O."/>
            <person name="Mourched A.-S."/>
            <person name="Charusanti P."/>
            <person name="Shaw S."/>
            <person name="Blin K."/>
            <person name="Weber T."/>
        </authorList>
    </citation>
    <scope>NUCLEOTIDE SEQUENCE [LARGE SCALE GENOMIC DNA]</scope>
    <source>
        <strain evidence="6 7">NBC_01413</strain>
    </source>
</reference>
<dbReference type="InterPro" id="IPR009057">
    <property type="entry name" value="Homeodomain-like_sf"/>
</dbReference>
<dbReference type="PANTHER" id="PTHR30055:SF234">
    <property type="entry name" value="HTH-TYPE TRANSCRIPTIONAL REGULATOR BETI"/>
    <property type="match status" value="1"/>
</dbReference>
<evidence type="ECO:0000256" key="1">
    <source>
        <dbReference type="ARBA" id="ARBA00023015"/>
    </source>
</evidence>
<proteinExistence type="predicted"/>
<dbReference type="Proteomes" id="UP001621418">
    <property type="component" value="Chromosome"/>
</dbReference>
<dbReference type="SUPFAM" id="SSF46689">
    <property type="entry name" value="Homeodomain-like"/>
    <property type="match status" value="1"/>
</dbReference>
<feature type="DNA-binding region" description="H-T-H motif" evidence="4">
    <location>
        <begin position="39"/>
        <end position="58"/>
    </location>
</feature>
<name>A0ABZ1N2U3_9NOCA</name>
<dbReference type="EMBL" id="CP109527">
    <property type="protein sequence ID" value="WTY34287.1"/>
    <property type="molecule type" value="Genomic_DNA"/>
</dbReference>
<dbReference type="Pfam" id="PF00440">
    <property type="entry name" value="TetR_N"/>
    <property type="match status" value="1"/>
</dbReference>
<organism evidence="6 7">
    <name type="scientific">Nocardia salmonicida</name>
    <dbReference type="NCBI Taxonomy" id="53431"/>
    <lineage>
        <taxon>Bacteria</taxon>
        <taxon>Bacillati</taxon>
        <taxon>Actinomycetota</taxon>
        <taxon>Actinomycetes</taxon>
        <taxon>Mycobacteriales</taxon>
        <taxon>Nocardiaceae</taxon>
        <taxon>Nocardia</taxon>
    </lineage>
</organism>